<dbReference type="Proteomes" id="UP001309876">
    <property type="component" value="Unassembled WGS sequence"/>
</dbReference>
<dbReference type="PANTHER" id="PTHR33353">
    <property type="entry name" value="PUTATIVE (AFU_ORTHOLOGUE AFUA_1G12560)-RELATED"/>
    <property type="match status" value="1"/>
</dbReference>
<organism evidence="9 10">
    <name type="scientific">Lithohypha guttulata</name>
    <dbReference type="NCBI Taxonomy" id="1690604"/>
    <lineage>
        <taxon>Eukaryota</taxon>
        <taxon>Fungi</taxon>
        <taxon>Dikarya</taxon>
        <taxon>Ascomycota</taxon>
        <taxon>Pezizomycotina</taxon>
        <taxon>Eurotiomycetes</taxon>
        <taxon>Chaetothyriomycetidae</taxon>
        <taxon>Chaetothyriales</taxon>
        <taxon>Trichomeriaceae</taxon>
        <taxon>Lithohypha</taxon>
    </lineage>
</organism>
<gene>
    <name evidence="9" type="ORF">LTR05_008342</name>
</gene>
<comment type="catalytic activity">
    <reaction evidence="5">
        <text>[(1-&gt;4)-beta-D-glucosyl]n+m + reduced acceptor + O2 = 4-dehydro-beta-D-glucosyl-[(1-&gt;4)-beta-D-glucosyl]n-1 + [(1-&gt;4)-beta-D-glucosyl]m + acceptor + H2O.</text>
        <dbReference type="EC" id="1.14.99.56"/>
    </reaction>
</comment>
<dbReference type="GO" id="GO:0030245">
    <property type="term" value="P:cellulose catabolic process"/>
    <property type="evidence" value="ECO:0007669"/>
    <property type="project" value="UniProtKB-UniRule"/>
</dbReference>
<feature type="chain" id="PRO_5042957003" description="AA9 family lytic polysaccharide monooxygenase" evidence="7">
    <location>
        <begin position="21"/>
        <end position="376"/>
    </location>
</feature>
<dbReference type="InterPro" id="IPR049892">
    <property type="entry name" value="AA9"/>
</dbReference>
<evidence type="ECO:0000256" key="1">
    <source>
        <dbReference type="ARBA" id="ARBA00001973"/>
    </source>
</evidence>
<evidence type="ECO:0000256" key="7">
    <source>
        <dbReference type="SAM" id="SignalP"/>
    </source>
</evidence>
<keyword evidence="3 5" id="KW-0964">Secreted</keyword>
<keyword evidence="4 5" id="KW-1015">Disulfide bond</keyword>
<evidence type="ECO:0000256" key="2">
    <source>
        <dbReference type="ARBA" id="ARBA00004613"/>
    </source>
</evidence>
<protein>
    <recommendedName>
        <fullName evidence="5">AA9 family lytic polysaccharide monooxygenase</fullName>
        <ecNumber evidence="5">1.14.99.56</ecNumber>
    </recommendedName>
    <alternativeName>
        <fullName evidence="5">Endo-beta-1,4-glucanase</fullName>
    </alternativeName>
    <alternativeName>
        <fullName evidence="5">Glycosyl hydrolase 61 family protein</fullName>
    </alternativeName>
</protein>
<feature type="signal peptide" evidence="7">
    <location>
        <begin position="1"/>
        <end position="20"/>
    </location>
</feature>
<keyword evidence="10" id="KW-1185">Reference proteome</keyword>
<dbReference type="Pfam" id="PF03443">
    <property type="entry name" value="AA9"/>
    <property type="match status" value="1"/>
</dbReference>
<dbReference type="EC" id="1.14.99.56" evidence="5"/>
<evidence type="ECO:0000256" key="4">
    <source>
        <dbReference type="ARBA" id="ARBA00023157"/>
    </source>
</evidence>
<dbReference type="CDD" id="cd21175">
    <property type="entry name" value="LPMO_AA9"/>
    <property type="match status" value="1"/>
</dbReference>
<feature type="region of interest" description="Disordered" evidence="6">
    <location>
        <begin position="237"/>
        <end position="353"/>
    </location>
</feature>
<dbReference type="EMBL" id="JAVRRJ010000011">
    <property type="protein sequence ID" value="KAK5081025.1"/>
    <property type="molecule type" value="Genomic_DNA"/>
</dbReference>
<comment type="cofactor">
    <cofactor evidence="1">
        <name>Cu(2+)</name>
        <dbReference type="ChEBI" id="CHEBI:29036"/>
    </cofactor>
</comment>
<evidence type="ECO:0000256" key="3">
    <source>
        <dbReference type="ARBA" id="ARBA00022525"/>
    </source>
</evidence>
<dbReference type="AlphaFoldDB" id="A0AAN7STF7"/>
<dbReference type="GO" id="GO:0030248">
    <property type="term" value="F:cellulose binding"/>
    <property type="evidence" value="ECO:0007669"/>
    <property type="project" value="UniProtKB-UniRule"/>
</dbReference>
<evidence type="ECO:0000256" key="6">
    <source>
        <dbReference type="SAM" id="MobiDB-lite"/>
    </source>
</evidence>
<feature type="domain" description="Auxiliary Activity family 9 catalytic" evidence="8">
    <location>
        <begin position="21"/>
        <end position="230"/>
    </location>
</feature>
<dbReference type="PANTHER" id="PTHR33353:SF32">
    <property type="entry name" value="ENDO-BETA-1,4-GLUCANASE D"/>
    <property type="match status" value="1"/>
</dbReference>
<comment type="caution">
    <text evidence="9">The sequence shown here is derived from an EMBL/GenBank/DDBJ whole genome shotgun (WGS) entry which is preliminary data.</text>
</comment>
<sequence>MKSFAYPALAFASLLSVTSAHTRFTTLHINGRSQGDGVCIRQDQNPGTTTNFLPSLTGSEMACGIDGTIPNPSICSLNAGDQISLEHRMWPDASQPGAIDVSHKGNTAIYMKKINSQSDQVAGGGWFKIYWDGYDSTTGQWGTDHMNANNGLVTTNVPTYLAAGSYLIRSEVLALQNVGEPQFYVGCAQVQLSGSGSAAPSNTTTIPGYIDMSTSAMNVNIYESFTFTEYGPSVYGSGGSSGNATSKSSSGSSSGVNSAFASGSSSTVGTDVLVNSESTSTSKTSNMTTSTVDTSDSSANSKEPSSTSGWTGDSGDSSEVDAEADEESTINGGDDDNAEIADDSDQNGSHGWHQWSRWNDVKTRVRRSIAALNMRV</sequence>
<evidence type="ECO:0000259" key="8">
    <source>
        <dbReference type="Pfam" id="PF03443"/>
    </source>
</evidence>
<keyword evidence="5" id="KW-0119">Carbohydrate metabolism</keyword>
<comment type="domain">
    <text evidence="5">Has a modular structure: an endo-beta-1,4-glucanase catalytic module at the N-terminus, a linker rich in serines and threonines, and a C-terminal carbohydrate-binding module (CBM).</text>
</comment>
<accession>A0AAN7STF7</accession>
<feature type="compositionally biased region" description="Low complexity" evidence="6">
    <location>
        <begin position="242"/>
        <end position="315"/>
    </location>
</feature>
<proteinExistence type="predicted"/>
<dbReference type="InterPro" id="IPR005103">
    <property type="entry name" value="AA9_LPMO"/>
</dbReference>
<reference evidence="9 10" key="1">
    <citation type="submission" date="2023-08" db="EMBL/GenBank/DDBJ databases">
        <title>Black Yeasts Isolated from many extreme environments.</title>
        <authorList>
            <person name="Coleine C."/>
            <person name="Stajich J.E."/>
            <person name="Selbmann L."/>
        </authorList>
    </citation>
    <scope>NUCLEOTIDE SEQUENCE [LARGE SCALE GENOMIC DNA]</scope>
    <source>
        <strain evidence="9 10">CCFEE 5910</strain>
    </source>
</reference>
<comment type="function">
    <text evidence="5">Lytic polysaccharide monooxygenase (LMPO) that depolymerizes crystalline and amorphous polysaccharides via the oxidation of scissile alpha- or beta-(1-4)-glycosidic bonds, yielding C1 and/or C4 oxidation products. Catalysis by LPMOs requires the reduction of the active-site copper from Cu(II) to Cu(I) by a reducing agent and H(2)O(2) or O(2) as a cosubstrate.</text>
</comment>
<keyword evidence="5" id="KW-0136">Cellulose degradation</keyword>
<evidence type="ECO:0000313" key="10">
    <source>
        <dbReference type="Proteomes" id="UP001309876"/>
    </source>
</evidence>
<name>A0AAN7STF7_9EURO</name>
<dbReference type="GO" id="GO:0005576">
    <property type="term" value="C:extracellular region"/>
    <property type="evidence" value="ECO:0007669"/>
    <property type="project" value="UniProtKB-SubCell"/>
</dbReference>
<dbReference type="GO" id="GO:0008810">
    <property type="term" value="F:cellulase activity"/>
    <property type="evidence" value="ECO:0007669"/>
    <property type="project" value="UniProtKB-UniRule"/>
</dbReference>
<dbReference type="Gene3D" id="2.70.50.70">
    <property type="match status" value="1"/>
</dbReference>
<keyword evidence="7" id="KW-0732">Signal</keyword>
<comment type="subcellular location">
    <subcellularLocation>
        <location evidence="2 5">Secreted</location>
    </subcellularLocation>
</comment>
<evidence type="ECO:0000313" key="9">
    <source>
        <dbReference type="EMBL" id="KAK5081025.1"/>
    </source>
</evidence>
<keyword evidence="5" id="KW-0624">Polysaccharide degradation</keyword>
<evidence type="ECO:0000256" key="5">
    <source>
        <dbReference type="RuleBase" id="RU368122"/>
    </source>
</evidence>
<feature type="compositionally biased region" description="Acidic residues" evidence="6">
    <location>
        <begin position="316"/>
        <end position="345"/>
    </location>
</feature>